<gene>
    <name evidence="1" type="ORF">G7Y89_g10600</name>
</gene>
<reference evidence="1 2" key="1">
    <citation type="submission" date="2020-03" db="EMBL/GenBank/DDBJ databases">
        <title>Draft Genome Sequence of Cudoniella acicularis.</title>
        <authorList>
            <person name="Buettner E."/>
            <person name="Kellner H."/>
        </authorList>
    </citation>
    <scope>NUCLEOTIDE SEQUENCE [LARGE SCALE GENOMIC DNA]</scope>
    <source>
        <strain evidence="1 2">DSM 108380</strain>
    </source>
</reference>
<dbReference type="Proteomes" id="UP000566819">
    <property type="component" value="Unassembled WGS sequence"/>
</dbReference>
<evidence type="ECO:0000313" key="2">
    <source>
        <dbReference type="Proteomes" id="UP000566819"/>
    </source>
</evidence>
<keyword evidence="2" id="KW-1185">Reference proteome</keyword>
<protein>
    <submittedName>
        <fullName evidence="1">Uncharacterized protein</fullName>
    </submittedName>
</protein>
<comment type="caution">
    <text evidence="1">The sequence shown here is derived from an EMBL/GenBank/DDBJ whole genome shotgun (WGS) entry which is preliminary data.</text>
</comment>
<organism evidence="1 2">
    <name type="scientific">Cudoniella acicularis</name>
    <dbReference type="NCBI Taxonomy" id="354080"/>
    <lineage>
        <taxon>Eukaryota</taxon>
        <taxon>Fungi</taxon>
        <taxon>Dikarya</taxon>
        <taxon>Ascomycota</taxon>
        <taxon>Pezizomycotina</taxon>
        <taxon>Leotiomycetes</taxon>
        <taxon>Helotiales</taxon>
        <taxon>Tricladiaceae</taxon>
        <taxon>Cudoniella</taxon>
    </lineage>
</organism>
<dbReference type="EMBL" id="JAAMPI010000949">
    <property type="protein sequence ID" value="KAF4627557.1"/>
    <property type="molecule type" value="Genomic_DNA"/>
</dbReference>
<evidence type="ECO:0000313" key="1">
    <source>
        <dbReference type="EMBL" id="KAF4627557.1"/>
    </source>
</evidence>
<name>A0A8H4RCF6_9HELO</name>
<accession>A0A8H4RCF6</accession>
<sequence length="182" mass="20626">MSSSIFLSTLPNKGESEAFILNIPPEVHLLFVEAAGQVAGACLGLTCKELKAAHKRLNPTAIALDTIEKDGGKQLWEHLEASTKDLVYDSFPKKLVTIERQDDLVEARQHIRAALKATLRADRLHLRQTFVRNTAPLRILYRQAVQAIKEQWDEIEKEEALEQINLQHSLEREQVIIQNTAR</sequence>
<dbReference type="AlphaFoldDB" id="A0A8H4RCF6"/>
<proteinExistence type="predicted"/>